<accession>A0A5C5Z2B7</accession>
<dbReference type="Gene3D" id="2.160.10.10">
    <property type="entry name" value="Hexapeptide repeat proteins"/>
    <property type="match status" value="1"/>
</dbReference>
<protein>
    <submittedName>
        <fullName evidence="3">Putative acetyltransferase</fullName>
        <ecNumber evidence="3">2.3.1.-</ecNumber>
    </submittedName>
</protein>
<dbReference type="PANTHER" id="PTHR23416:SF23">
    <property type="entry name" value="ACETYLTRANSFERASE C18B11.09C-RELATED"/>
    <property type="match status" value="1"/>
</dbReference>
<dbReference type="Pfam" id="PF00132">
    <property type="entry name" value="Hexapep"/>
    <property type="match status" value="1"/>
</dbReference>
<comment type="similarity">
    <text evidence="1">Belongs to the transferase hexapeptide repeat family.</text>
</comment>
<evidence type="ECO:0000313" key="4">
    <source>
        <dbReference type="Proteomes" id="UP000315010"/>
    </source>
</evidence>
<dbReference type="Pfam" id="PF14602">
    <property type="entry name" value="Hexapep_2"/>
    <property type="match status" value="1"/>
</dbReference>
<reference evidence="3 4" key="1">
    <citation type="submission" date="2019-02" db="EMBL/GenBank/DDBJ databases">
        <title>Deep-cultivation of Planctomycetes and their phenomic and genomic characterization uncovers novel biology.</title>
        <authorList>
            <person name="Wiegand S."/>
            <person name="Jogler M."/>
            <person name="Boedeker C."/>
            <person name="Pinto D."/>
            <person name="Vollmers J."/>
            <person name="Rivas-Marin E."/>
            <person name="Kohn T."/>
            <person name="Peeters S.H."/>
            <person name="Heuer A."/>
            <person name="Rast P."/>
            <person name="Oberbeckmann S."/>
            <person name="Bunk B."/>
            <person name="Jeske O."/>
            <person name="Meyerdierks A."/>
            <person name="Storesund J.E."/>
            <person name="Kallscheuer N."/>
            <person name="Luecker S."/>
            <person name="Lage O.M."/>
            <person name="Pohl T."/>
            <person name="Merkel B.J."/>
            <person name="Hornburger P."/>
            <person name="Mueller R.-W."/>
            <person name="Bruemmer F."/>
            <person name="Labrenz M."/>
            <person name="Spormann A.M."/>
            <person name="Op Den Camp H."/>
            <person name="Overmann J."/>
            <person name="Amann R."/>
            <person name="Jetten M.S.M."/>
            <person name="Mascher T."/>
            <person name="Medema M.H."/>
            <person name="Devos D.P."/>
            <person name="Kaster A.-K."/>
            <person name="Ovreas L."/>
            <person name="Rohde M."/>
            <person name="Galperin M.Y."/>
            <person name="Jogler C."/>
        </authorList>
    </citation>
    <scope>NUCLEOTIDE SEQUENCE [LARGE SCALE GENOMIC DNA]</scope>
    <source>
        <strain evidence="3 4">CA13</strain>
    </source>
</reference>
<dbReference type="GO" id="GO:0008374">
    <property type="term" value="F:O-acyltransferase activity"/>
    <property type="evidence" value="ECO:0007669"/>
    <property type="project" value="TreeGrafter"/>
</dbReference>
<dbReference type="EC" id="2.3.1.-" evidence="3"/>
<keyword evidence="2 3" id="KW-0808">Transferase</keyword>
<dbReference type="EMBL" id="SJPJ01000001">
    <property type="protein sequence ID" value="TWT81166.1"/>
    <property type="molecule type" value="Genomic_DNA"/>
</dbReference>
<organism evidence="3 4">
    <name type="scientific">Novipirellula herctigrandis</name>
    <dbReference type="NCBI Taxonomy" id="2527986"/>
    <lineage>
        <taxon>Bacteria</taxon>
        <taxon>Pseudomonadati</taxon>
        <taxon>Planctomycetota</taxon>
        <taxon>Planctomycetia</taxon>
        <taxon>Pirellulales</taxon>
        <taxon>Pirellulaceae</taxon>
        <taxon>Novipirellula</taxon>
    </lineage>
</organism>
<proteinExistence type="inferred from homology"/>
<dbReference type="GO" id="GO:0005829">
    <property type="term" value="C:cytosol"/>
    <property type="evidence" value="ECO:0007669"/>
    <property type="project" value="TreeGrafter"/>
</dbReference>
<comment type="caution">
    <text evidence="3">The sequence shown here is derived from an EMBL/GenBank/DDBJ whole genome shotgun (WGS) entry which is preliminary data.</text>
</comment>
<dbReference type="InterPro" id="IPR001451">
    <property type="entry name" value="Hexapep"/>
</dbReference>
<keyword evidence="4" id="KW-1185">Reference proteome</keyword>
<dbReference type="PANTHER" id="PTHR23416">
    <property type="entry name" value="SIALIC ACID SYNTHASE-RELATED"/>
    <property type="match status" value="1"/>
</dbReference>
<dbReference type="Proteomes" id="UP000315010">
    <property type="component" value="Unassembled WGS sequence"/>
</dbReference>
<evidence type="ECO:0000256" key="2">
    <source>
        <dbReference type="ARBA" id="ARBA00022679"/>
    </source>
</evidence>
<dbReference type="RefSeq" id="WP_146396892.1">
    <property type="nucleotide sequence ID" value="NZ_SJPJ01000001.1"/>
</dbReference>
<dbReference type="SUPFAM" id="SSF51161">
    <property type="entry name" value="Trimeric LpxA-like enzymes"/>
    <property type="match status" value="1"/>
</dbReference>
<gene>
    <name evidence="3" type="ORF">CA13_26140</name>
</gene>
<sequence length="169" mass="18640">MMSWMRKEIIEWWRALLRAIPGRIGVTARKRWYGFHVAKGARILSHVLIYYPENLTIGLNSAITAYCQLNAKAGIEVGENVLIGPGTFIWSQNHKMRDATVNIRDQGYERAPVVIEDDVWIAARCVVLPGVRLAKGTVVAAGAVVTRSTEPYSIVAGVPAKQIGSRVPS</sequence>
<keyword evidence="3" id="KW-0012">Acyltransferase</keyword>
<evidence type="ECO:0000256" key="1">
    <source>
        <dbReference type="ARBA" id="ARBA00007274"/>
    </source>
</evidence>
<dbReference type="CDD" id="cd04647">
    <property type="entry name" value="LbH_MAT_like"/>
    <property type="match status" value="1"/>
</dbReference>
<dbReference type="InterPro" id="IPR051159">
    <property type="entry name" value="Hexapeptide_acetyltransf"/>
</dbReference>
<dbReference type="InterPro" id="IPR011004">
    <property type="entry name" value="Trimer_LpxA-like_sf"/>
</dbReference>
<evidence type="ECO:0000313" key="3">
    <source>
        <dbReference type="EMBL" id="TWT81166.1"/>
    </source>
</evidence>
<dbReference type="OrthoDB" id="9801697at2"/>
<name>A0A5C5Z2B7_9BACT</name>
<dbReference type="AlphaFoldDB" id="A0A5C5Z2B7"/>